<dbReference type="InterPro" id="IPR037150">
    <property type="entry name" value="H-NS_C_dom_sf"/>
</dbReference>
<gene>
    <name evidence="3" type="ORF">DDK22_17640</name>
</gene>
<dbReference type="GO" id="GO:0003677">
    <property type="term" value="F:DNA binding"/>
    <property type="evidence" value="ECO:0007669"/>
    <property type="project" value="InterPro"/>
</dbReference>
<dbReference type="InterPro" id="IPR027444">
    <property type="entry name" value="H-NS_C_dom"/>
</dbReference>
<feature type="domain" description="DNA-binding protein H-NS-like C-terminal" evidence="2">
    <location>
        <begin position="78"/>
        <end position="111"/>
    </location>
</feature>
<evidence type="ECO:0000259" key="2">
    <source>
        <dbReference type="Pfam" id="PF00816"/>
    </source>
</evidence>
<evidence type="ECO:0000313" key="3">
    <source>
        <dbReference type="EMBL" id="RCJ07231.1"/>
    </source>
</evidence>
<name>A0A367PH80_CUPNE</name>
<comment type="caution">
    <text evidence="3">The sequence shown here is derived from an EMBL/GenBank/DDBJ whole genome shotgun (WGS) entry which is preliminary data.</text>
</comment>
<dbReference type="SUPFAM" id="SSF81273">
    <property type="entry name" value="H-NS histone-like proteins"/>
    <property type="match status" value="1"/>
</dbReference>
<dbReference type="AlphaFoldDB" id="A0A367PH80"/>
<evidence type="ECO:0000313" key="4">
    <source>
        <dbReference type="Proteomes" id="UP000253501"/>
    </source>
</evidence>
<reference evidence="3 4" key="1">
    <citation type="submission" date="2018-04" db="EMBL/GenBank/DDBJ databases">
        <title>Cupriavidus necator CR12 genome sequencing and assembly.</title>
        <authorList>
            <person name="Ben Fekih I."/>
            <person name="Mazhar H.S."/>
            <person name="Bello S.K."/>
            <person name="Rensing C."/>
        </authorList>
    </citation>
    <scope>NUCLEOTIDE SEQUENCE [LARGE SCALE GENOMIC DNA]</scope>
    <source>
        <strain evidence="3 4">CR12</strain>
    </source>
</reference>
<feature type="region of interest" description="Disordered" evidence="1">
    <location>
        <begin position="1"/>
        <end position="38"/>
    </location>
</feature>
<dbReference type="Proteomes" id="UP000253501">
    <property type="component" value="Unassembled WGS sequence"/>
</dbReference>
<organism evidence="3 4">
    <name type="scientific">Cupriavidus necator</name>
    <name type="common">Alcaligenes eutrophus</name>
    <name type="synonym">Ralstonia eutropha</name>
    <dbReference type="NCBI Taxonomy" id="106590"/>
    <lineage>
        <taxon>Bacteria</taxon>
        <taxon>Pseudomonadati</taxon>
        <taxon>Pseudomonadota</taxon>
        <taxon>Betaproteobacteria</taxon>
        <taxon>Burkholderiales</taxon>
        <taxon>Burkholderiaceae</taxon>
        <taxon>Cupriavidus</taxon>
    </lineage>
</organism>
<protein>
    <recommendedName>
        <fullName evidence="2">DNA-binding protein H-NS-like C-terminal domain-containing protein</fullName>
    </recommendedName>
</protein>
<dbReference type="EMBL" id="QDHA01000040">
    <property type="protein sequence ID" value="RCJ07231.1"/>
    <property type="molecule type" value="Genomic_DNA"/>
</dbReference>
<sequence length="112" mass="12479">MRSTQSLHGEAFRRPERSTASGLPNLDHLFVPERPKSDGRGETILWIRTQMARNGISLEDLVKAGCFSEGSAELKVAYRSADGQTWDGRGELPDWLQRAVNAGQSIQHFRVA</sequence>
<dbReference type="Pfam" id="PF00816">
    <property type="entry name" value="Histone_HNS"/>
    <property type="match status" value="1"/>
</dbReference>
<evidence type="ECO:0000256" key="1">
    <source>
        <dbReference type="SAM" id="MobiDB-lite"/>
    </source>
</evidence>
<accession>A0A367PH80</accession>
<dbReference type="Gene3D" id="4.10.430.10">
    <property type="entry name" value="Histone-like protein H-NS, C-terminal domain"/>
    <property type="match status" value="1"/>
</dbReference>
<proteinExistence type="predicted"/>